<organism evidence="1 2">
    <name type="scientific">Saccharibacillus sacchari</name>
    <dbReference type="NCBI Taxonomy" id="456493"/>
    <lineage>
        <taxon>Bacteria</taxon>
        <taxon>Bacillati</taxon>
        <taxon>Bacillota</taxon>
        <taxon>Bacilli</taxon>
        <taxon>Bacillales</taxon>
        <taxon>Paenibacillaceae</taxon>
        <taxon>Saccharibacillus</taxon>
    </lineage>
</organism>
<protein>
    <submittedName>
        <fullName evidence="1">CAP domain-containing protein</fullName>
    </submittedName>
</protein>
<evidence type="ECO:0000313" key="2">
    <source>
        <dbReference type="Proteomes" id="UP001380953"/>
    </source>
</evidence>
<accession>A0ACC6PFV7</accession>
<sequence>MLMLMKNGRLGRSFMCLSLLLLLCGGSAAFAPSTQAAGSFTADQLAALDKLNQVRAAAGVPPVTLSAQLSEAASNHAKYYNLQPGKAESAHDEREGNPGFTGTGPSQRMKATGWKPIIPAEILDGFAAGEVMHFFQKSSSDAIDGWLDTAYHRTNLLQSTFTEVGIGLEEGTAVVDLGGSGHPRIPDDQLVLYPYNGMSDAGVGFYGNEVPNPLAWFNVSFSGYIISVQSNQSFIDYEFKLTDPSGKSLDTYVDEKSRELYFIPKKLLHPNTVYRAELRYKLGDGTAQKTHGWSFSTGNGLPVHRLSTFPQVTVNEGESIASEFTATFKKYSDAYEDVTAYTTVSPASAAGYRFQNGRIYGLKAGTYNAEATYGGVKAKIQITVLPKLKTVKTAVSSTDATAWARSSGAPARKADSPVTEAEFLTLLLQAYRTDLAGYAPKKSVHWADGAYVVATARNLPVSGGKSTALRDKPITRGRAAELIAGASGVSYAGEDANRYVSGLDYMRGAINSYADGFGSSQTMSFAEASVMLRELPAKNGGLSARPGKASPVLMLPDWPEINEYFVVPDKLDKSYMIARYSDNGVLKLTGHFPDLPDRTFRVKIDAFLPRWKEVAVLPVSLDANGDFELSLPGLDATQLNVYLDTEENYYYVDVHEGTMNISEFGDWADE</sequence>
<comment type="caution">
    <text evidence="1">The sequence shown here is derived from an EMBL/GenBank/DDBJ whole genome shotgun (WGS) entry which is preliminary data.</text>
</comment>
<dbReference type="Proteomes" id="UP001380953">
    <property type="component" value="Unassembled WGS sequence"/>
</dbReference>
<gene>
    <name evidence="1" type="ORF">WKI47_15835</name>
</gene>
<reference evidence="1" key="1">
    <citation type="submission" date="2024-03" db="EMBL/GenBank/DDBJ databases">
        <title>Whole genome sequecning of epiphytes from Marcgravia umbellata leaves.</title>
        <authorList>
            <person name="Kumar G."/>
            <person name="Savka M.A."/>
        </authorList>
    </citation>
    <scope>NUCLEOTIDE SEQUENCE</scope>
    <source>
        <strain evidence="1">RIT_BL5</strain>
    </source>
</reference>
<dbReference type="EMBL" id="JBBKAR010000042">
    <property type="protein sequence ID" value="MEJ8305379.1"/>
    <property type="molecule type" value="Genomic_DNA"/>
</dbReference>
<name>A0ACC6PFV7_9BACL</name>
<keyword evidence="2" id="KW-1185">Reference proteome</keyword>
<evidence type="ECO:0000313" key="1">
    <source>
        <dbReference type="EMBL" id="MEJ8305379.1"/>
    </source>
</evidence>
<proteinExistence type="predicted"/>